<dbReference type="SMART" id="SM00387">
    <property type="entry name" value="HATPase_c"/>
    <property type="match status" value="1"/>
</dbReference>
<dbReference type="eggNOG" id="COG2205">
    <property type="taxonomic scope" value="Bacteria"/>
</dbReference>
<gene>
    <name evidence="14" type="ORF">JCM21142_104471</name>
</gene>
<dbReference type="OrthoDB" id="9796457at2"/>
<evidence type="ECO:0000256" key="11">
    <source>
        <dbReference type="SAM" id="Coils"/>
    </source>
</evidence>
<dbReference type="Proteomes" id="UP000019402">
    <property type="component" value="Unassembled WGS sequence"/>
</dbReference>
<evidence type="ECO:0000256" key="7">
    <source>
        <dbReference type="ARBA" id="ARBA00022840"/>
    </source>
</evidence>
<evidence type="ECO:0000256" key="2">
    <source>
        <dbReference type="ARBA" id="ARBA00012438"/>
    </source>
</evidence>
<feature type="domain" description="Histidine kinase" evidence="12">
    <location>
        <begin position="334"/>
        <end position="552"/>
    </location>
</feature>
<keyword evidence="11" id="KW-0175">Coiled coil</keyword>
<dbReference type="InterPro" id="IPR005467">
    <property type="entry name" value="His_kinase_dom"/>
</dbReference>
<dbReference type="PROSITE" id="PS50109">
    <property type="entry name" value="HIS_KIN"/>
    <property type="match status" value="1"/>
</dbReference>
<dbReference type="PANTHER" id="PTHR43047">
    <property type="entry name" value="TWO-COMPONENT HISTIDINE PROTEIN KINASE"/>
    <property type="match status" value="1"/>
</dbReference>
<evidence type="ECO:0000256" key="1">
    <source>
        <dbReference type="ARBA" id="ARBA00000085"/>
    </source>
</evidence>
<dbReference type="Pfam" id="PF02518">
    <property type="entry name" value="HATPase_c"/>
    <property type="match status" value="1"/>
</dbReference>
<dbReference type="CDD" id="cd00082">
    <property type="entry name" value="HisKA"/>
    <property type="match status" value="1"/>
</dbReference>
<evidence type="ECO:0000256" key="6">
    <source>
        <dbReference type="ARBA" id="ARBA00022777"/>
    </source>
</evidence>
<dbReference type="GO" id="GO:0005886">
    <property type="term" value="C:plasma membrane"/>
    <property type="evidence" value="ECO:0007669"/>
    <property type="project" value="TreeGrafter"/>
</dbReference>
<evidence type="ECO:0000256" key="10">
    <source>
        <dbReference type="ARBA" id="ARBA00068150"/>
    </source>
</evidence>
<dbReference type="Pfam" id="PF00512">
    <property type="entry name" value="HisKA"/>
    <property type="match status" value="1"/>
</dbReference>
<dbReference type="PROSITE" id="PS50113">
    <property type="entry name" value="PAC"/>
    <property type="match status" value="1"/>
</dbReference>
<dbReference type="EMBL" id="BAMD01000112">
    <property type="protein sequence ID" value="GAF05721.1"/>
    <property type="molecule type" value="Genomic_DNA"/>
</dbReference>
<evidence type="ECO:0000313" key="15">
    <source>
        <dbReference type="Proteomes" id="UP000019402"/>
    </source>
</evidence>
<dbReference type="RefSeq" id="WP_027470652.1">
    <property type="nucleotide sequence ID" value="NZ_BAMD01000112.1"/>
</dbReference>
<dbReference type="Gene3D" id="3.30.565.10">
    <property type="entry name" value="Histidine kinase-like ATPase, C-terminal domain"/>
    <property type="match status" value="1"/>
</dbReference>
<dbReference type="SUPFAM" id="SSF55785">
    <property type="entry name" value="PYP-like sensor domain (PAS domain)"/>
    <property type="match status" value="1"/>
</dbReference>
<dbReference type="InterPro" id="IPR004358">
    <property type="entry name" value="Sig_transdc_His_kin-like_C"/>
</dbReference>
<dbReference type="InterPro" id="IPR000700">
    <property type="entry name" value="PAS-assoc_C"/>
</dbReference>
<dbReference type="FunFam" id="3.30.565.10:FF:000010">
    <property type="entry name" value="Sensor histidine kinase RcsC"/>
    <property type="match status" value="1"/>
</dbReference>
<dbReference type="InterPro" id="IPR003594">
    <property type="entry name" value="HATPase_dom"/>
</dbReference>
<evidence type="ECO:0000313" key="14">
    <source>
        <dbReference type="EMBL" id="GAF05721.1"/>
    </source>
</evidence>
<comment type="catalytic activity">
    <reaction evidence="1">
        <text>ATP + protein L-histidine = ADP + protein N-phospho-L-histidine.</text>
        <dbReference type="EC" id="2.7.13.3"/>
    </reaction>
</comment>
<dbReference type="InterPro" id="IPR003661">
    <property type="entry name" value="HisK_dim/P_dom"/>
</dbReference>
<dbReference type="GO" id="GO:0009927">
    <property type="term" value="F:histidine phosphotransfer kinase activity"/>
    <property type="evidence" value="ECO:0007669"/>
    <property type="project" value="TreeGrafter"/>
</dbReference>
<dbReference type="STRING" id="869213.GCA_000517085_00654"/>
<comment type="caution">
    <text evidence="14">The sequence shown here is derived from an EMBL/GenBank/DDBJ whole genome shotgun (WGS) entry which is preliminary data.</text>
</comment>
<dbReference type="Gene3D" id="1.10.287.130">
    <property type="match status" value="1"/>
</dbReference>
<protein>
    <recommendedName>
        <fullName evidence="10">Sensory/regulatory protein RpfC</fullName>
        <ecNumber evidence="2">2.7.13.3</ecNumber>
    </recommendedName>
</protein>
<dbReference type="InterPro" id="IPR035965">
    <property type="entry name" value="PAS-like_dom_sf"/>
</dbReference>
<dbReference type="Pfam" id="PF08448">
    <property type="entry name" value="PAS_4"/>
    <property type="match status" value="1"/>
</dbReference>
<dbReference type="GO" id="GO:0000155">
    <property type="term" value="F:phosphorelay sensor kinase activity"/>
    <property type="evidence" value="ECO:0007669"/>
    <property type="project" value="InterPro"/>
</dbReference>
<dbReference type="InterPro" id="IPR036097">
    <property type="entry name" value="HisK_dim/P_sf"/>
</dbReference>
<dbReference type="NCBIfam" id="TIGR00229">
    <property type="entry name" value="sensory_box"/>
    <property type="match status" value="1"/>
</dbReference>
<evidence type="ECO:0000259" key="12">
    <source>
        <dbReference type="PROSITE" id="PS50109"/>
    </source>
</evidence>
<dbReference type="EC" id="2.7.13.3" evidence="2"/>
<dbReference type="InterPro" id="IPR036890">
    <property type="entry name" value="HATPase_C_sf"/>
</dbReference>
<dbReference type="FunFam" id="1.10.287.130:FF:000002">
    <property type="entry name" value="Two-component osmosensing histidine kinase"/>
    <property type="match status" value="1"/>
</dbReference>
<name>W7YM38_9BACT</name>
<keyword evidence="7" id="KW-0067">ATP-binding</keyword>
<keyword evidence="15" id="KW-1185">Reference proteome</keyword>
<evidence type="ECO:0000256" key="9">
    <source>
        <dbReference type="ARBA" id="ARBA00064003"/>
    </source>
</evidence>
<dbReference type="PRINTS" id="PR00344">
    <property type="entry name" value="BCTRLSENSOR"/>
</dbReference>
<keyword evidence="4" id="KW-0808">Transferase</keyword>
<sequence length="552" mass="63169">MSDTNSNHELQQLECLKKHHLSVFNHMKTGYMQVKIIKNVNATNFYYIFELNEYIYSIFDSSSQLKGNMLNEALPKLTTEIGPLVDHVIESNTDESIQIHLPHINKYVNVQLLSSGDNFVTLLFHDITLQLLAEQKIREQTEEIQAQNEEIQAQNEELTATNEQLSESFDYIYETNLKLIQKEKELKESNQLLHMVLDHIPARVFWKNTQSKYIGCNINFAKDAGRSSYKEVIGRYDHELFRKEIGKKYQKDDKAVMVSGEAKLNYEEPQILNNGTTRWVRTNKIPLTEDSGKVIGVLGTYEDITELKEVEKELLIAKEKAEESDRLKSAFLANMSHEIRTPMNGIIGFSELLNNPDLNEKDRAHYTRIINNSGKQLLEIVNDIIDISKIEAGQIELRKTNVYILELIHKIVELYEGEAKEKQINILINPQFDCENYAIHQDYTKLFQILGNLVSNAIKFTEKGNITISCLLKNRKLIVRVSDTGIGIPQNMHHTIFERFSQGDQQMSNKTKGTGLGLAICKGLLEIMGGEISLESAIQKGSTFTIELPLNE</sequence>
<dbReference type="InterPro" id="IPR013656">
    <property type="entry name" value="PAS_4"/>
</dbReference>
<dbReference type="AlphaFoldDB" id="W7YM38"/>
<keyword evidence="5" id="KW-0547">Nucleotide-binding</keyword>
<reference evidence="14 15" key="1">
    <citation type="journal article" date="2014" name="Genome Announc.">
        <title>Draft Genome Sequence of Cytophaga fermentans JCM 21142T, a Facultative Anaerobe Isolated from Marine Mud.</title>
        <authorList>
            <person name="Starns D."/>
            <person name="Oshima K."/>
            <person name="Suda W."/>
            <person name="Iino T."/>
            <person name="Yuki M."/>
            <person name="Inoue J."/>
            <person name="Kitamura K."/>
            <person name="Iida T."/>
            <person name="Darby A."/>
            <person name="Hattori M."/>
            <person name="Ohkuma M."/>
        </authorList>
    </citation>
    <scope>NUCLEOTIDE SEQUENCE [LARGE SCALE GENOMIC DNA]</scope>
    <source>
        <strain evidence="14 15">JCM 21142</strain>
    </source>
</reference>
<dbReference type="SUPFAM" id="SSF55874">
    <property type="entry name" value="ATPase domain of HSP90 chaperone/DNA topoisomerase II/histidine kinase"/>
    <property type="match status" value="1"/>
</dbReference>
<evidence type="ECO:0000256" key="3">
    <source>
        <dbReference type="ARBA" id="ARBA00022553"/>
    </source>
</evidence>
<evidence type="ECO:0000256" key="4">
    <source>
        <dbReference type="ARBA" id="ARBA00022679"/>
    </source>
</evidence>
<dbReference type="SUPFAM" id="SSF47384">
    <property type="entry name" value="Homodimeric domain of signal transducing histidine kinase"/>
    <property type="match status" value="1"/>
</dbReference>
<comment type="subunit">
    <text evidence="9">At low DSF concentrations, interacts with RpfF.</text>
</comment>
<keyword evidence="6" id="KW-0418">Kinase</keyword>
<feature type="domain" description="PAC" evidence="13">
    <location>
        <begin position="264"/>
        <end position="316"/>
    </location>
</feature>
<keyword evidence="3" id="KW-0597">Phosphoprotein</keyword>
<keyword evidence="8" id="KW-0902">Two-component regulatory system</keyword>
<evidence type="ECO:0000256" key="5">
    <source>
        <dbReference type="ARBA" id="ARBA00022741"/>
    </source>
</evidence>
<evidence type="ECO:0000259" key="13">
    <source>
        <dbReference type="PROSITE" id="PS50113"/>
    </source>
</evidence>
<proteinExistence type="predicted"/>
<accession>W7YM38</accession>
<organism evidence="14 15">
    <name type="scientific">Saccharicrinis fermentans DSM 9555 = JCM 21142</name>
    <dbReference type="NCBI Taxonomy" id="869213"/>
    <lineage>
        <taxon>Bacteria</taxon>
        <taxon>Pseudomonadati</taxon>
        <taxon>Bacteroidota</taxon>
        <taxon>Bacteroidia</taxon>
        <taxon>Marinilabiliales</taxon>
        <taxon>Marinilabiliaceae</taxon>
        <taxon>Saccharicrinis</taxon>
    </lineage>
</organism>
<dbReference type="Gene3D" id="3.30.450.20">
    <property type="entry name" value="PAS domain"/>
    <property type="match status" value="1"/>
</dbReference>
<dbReference type="GO" id="GO:0005524">
    <property type="term" value="F:ATP binding"/>
    <property type="evidence" value="ECO:0007669"/>
    <property type="project" value="UniProtKB-KW"/>
</dbReference>
<dbReference type="InterPro" id="IPR000014">
    <property type="entry name" value="PAS"/>
</dbReference>
<dbReference type="CDD" id="cd16922">
    <property type="entry name" value="HATPase_EvgS-ArcB-TorS-like"/>
    <property type="match status" value="1"/>
</dbReference>
<dbReference type="SMART" id="SM00388">
    <property type="entry name" value="HisKA"/>
    <property type="match status" value="1"/>
</dbReference>
<feature type="coiled-coil region" evidence="11">
    <location>
        <begin position="130"/>
        <end position="168"/>
    </location>
</feature>
<evidence type="ECO:0000256" key="8">
    <source>
        <dbReference type="ARBA" id="ARBA00023012"/>
    </source>
</evidence>
<dbReference type="PANTHER" id="PTHR43047:SF72">
    <property type="entry name" value="OSMOSENSING HISTIDINE PROTEIN KINASE SLN1"/>
    <property type="match status" value="1"/>
</dbReference>